<reference evidence="2" key="1">
    <citation type="submission" date="2022-07" db="EMBL/GenBank/DDBJ databases">
        <authorList>
            <person name="Trinca V."/>
            <person name="Uliana J.V.C."/>
            <person name="Torres T.T."/>
            <person name="Ward R.J."/>
            <person name="Monesi N."/>
        </authorList>
    </citation>
    <scope>NUCLEOTIDE SEQUENCE</scope>
    <source>
        <strain evidence="2">HSMRA1968</strain>
        <tissue evidence="2">Whole embryos</tissue>
    </source>
</reference>
<feature type="region of interest" description="Disordered" evidence="1">
    <location>
        <begin position="1"/>
        <end position="20"/>
    </location>
</feature>
<evidence type="ECO:0000313" key="2">
    <source>
        <dbReference type="EMBL" id="KAJ6642020.1"/>
    </source>
</evidence>
<proteinExistence type="predicted"/>
<evidence type="ECO:0000313" key="3">
    <source>
        <dbReference type="Proteomes" id="UP001151699"/>
    </source>
</evidence>
<keyword evidence="3" id="KW-1185">Reference proteome</keyword>
<dbReference type="Proteomes" id="UP001151699">
    <property type="component" value="Chromosome B"/>
</dbReference>
<accession>A0A9Q0N1P7</accession>
<comment type="caution">
    <text evidence="2">The sequence shown here is derived from an EMBL/GenBank/DDBJ whole genome shotgun (WGS) entry which is preliminary data.</text>
</comment>
<gene>
    <name evidence="2" type="ORF">Bhyg_06966</name>
</gene>
<organism evidence="2 3">
    <name type="scientific">Pseudolycoriella hygida</name>
    <dbReference type="NCBI Taxonomy" id="35572"/>
    <lineage>
        <taxon>Eukaryota</taxon>
        <taxon>Metazoa</taxon>
        <taxon>Ecdysozoa</taxon>
        <taxon>Arthropoda</taxon>
        <taxon>Hexapoda</taxon>
        <taxon>Insecta</taxon>
        <taxon>Pterygota</taxon>
        <taxon>Neoptera</taxon>
        <taxon>Endopterygota</taxon>
        <taxon>Diptera</taxon>
        <taxon>Nematocera</taxon>
        <taxon>Sciaroidea</taxon>
        <taxon>Sciaridae</taxon>
        <taxon>Pseudolycoriella</taxon>
    </lineage>
</organism>
<feature type="compositionally biased region" description="Low complexity" evidence="1">
    <location>
        <begin position="11"/>
        <end position="20"/>
    </location>
</feature>
<protein>
    <submittedName>
        <fullName evidence="2">Uncharacterized protein</fullName>
    </submittedName>
</protein>
<dbReference type="AlphaFoldDB" id="A0A9Q0N1P7"/>
<dbReference type="EMBL" id="WJQU01000002">
    <property type="protein sequence ID" value="KAJ6642020.1"/>
    <property type="molecule type" value="Genomic_DNA"/>
</dbReference>
<evidence type="ECO:0000256" key="1">
    <source>
        <dbReference type="SAM" id="MobiDB-lite"/>
    </source>
</evidence>
<sequence length="91" mass="10408">MGKTKNEGNKTPTRYRPFYPTTVGPNLHDVTFQKFPSFSLRLKPNPIDKRCSPGPAAYPGDLSFIGNMKHRRIRSIYPTDKGYVYSMRIKG</sequence>
<name>A0A9Q0N1P7_9DIPT</name>